<accession>A0A290Z9G7</accession>
<keyword evidence="1" id="KW-0560">Oxidoreductase</keyword>
<protein>
    <submittedName>
        <fullName evidence="2">Short-chain dehydrogenase</fullName>
    </submittedName>
</protein>
<dbReference type="RefSeq" id="WP_096495450.1">
    <property type="nucleotide sequence ID" value="NZ_CP023445.1"/>
</dbReference>
<dbReference type="PRINTS" id="PR00081">
    <property type="entry name" value="GDHRDH"/>
</dbReference>
<reference evidence="2" key="1">
    <citation type="submission" date="2017-09" db="EMBL/GenBank/DDBJ databases">
        <title>Complete Genome Sequence of ansamitocin-producing Bacterium Actinosynnema pretiosum X47.</title>
        <authorList>
            <person name="Cao G."/>
            <person name="Zong G."/>
            <person name="Zhong C."/>
            <person name="Fu J."/>
        </authorList>
    </citation>
    <scope>NUCLEOTIDE SEQUENCE [LARGE SCALE GENOMIC DNA]</scope>
    <source>
        <strain evidence="2">X47</strain>
    </source>
</reference>
<name>A0A290Z9G7_9PSEU</name>
<dbReference type="KEGG" id="apre:CNX65_21930"/>
<sequence length="264" mass="27219">MKIVLTGATSGIGAAAARRLHARGAHLIPVGRSPERAAALSAELGIPCHTVGFTHLASFRALAATLLESHPGIDVLAANAGGIPRSGAKTGDGLEPVFQANALSPWLLATLLAPSLRGGRVVSTSSRSHTTATLPTPLTGIAHDTTGLGAHAVYARAKLAGALLLRELGRREPDITVTDFHPGLVASGFGRYLGSASALLKLLATPFLDSPTTAATRLIHLATTTEDVNGHYHVKNRRAPGSPLLHDHTTATALWNLATRLTGG</sequence>
<evidence type="ECO:0000313" key="3">
    <source>
        <dbReference type="Proteomes" id="UP000218505"/>
    </source>
</evidence>
<dbReference type="PANTHER" id="PTHR43157">
    <property type="entry name" value="PHOSPHATIDYLINOSITOL-GLYCAN BIOSYNTHESIS CLASS F PROTEIN-RELATED"/>
    <property type="match status" value="1"/>
</dbReference>
<dbReference type="SUPFAM" id="SSF51735">
    <property type="entry name" value="NAD(P)-binding Rossmann-fold domains"/>
    <property type="match status" value="1"/>
</dbReference>
<dbReference type="Pfam" id="PF00106">
    <property type="entry name" value="adh_short"/>
    <property type="match status" value="1"/>
</dbReference>
<evidence type="ECO:0000313" key="2">
    <source>
        <dbReference type="EMBL" id="ATE55619.1"/>
    </source>
</evidence>
<dbReference type="EMBL" id="CP023445">
    <property type="protein sequence ID" value="ATE55619.1"/>
    <property type="molecule type" value="Genomic_DNA"/>
</dbReference>
<dbReference type="GO" id="GO:0016491">
    <property type="term" value="F:oxidoreductase activity"/>
    <property type="evidence" value="ECO:0007669"/>
    <property type="project" value="UniProtKB-KW"/>
</dbReference>
<dbReference type="InterPro" id="IPR036291">
    <property type="entry name" value="NAD(P)-bd_dom_sf"/>
</dbReference>
<dbReference type="InterPro" id="IPR002347">
    <property type="entry name" value="SDR_fam"/>
</dbReference>
<dbReference type="Proteomes" id="UP000218505">
    <property type="component" value="Chromosome"/>
</dbReference>
<keyword evidence="3" id="KW-1185">Reference proteome</keyword>
<evidence type="ECO:0000256" key="1">
    <source>
        <dbReference type="ARBA" id="ARBA00023002"/>
    </source>
</evidence>
<gene>
    <name evidence="2" type="ORF">CNX65_21930</name>
</gene>
<dbReference type="AlphaFoldDB" id="A0A290Z9G7"/>
<dbReference type="PANTHER" id="PTHR43157:SF31">
    <property type="entry name" value="PHOSPHATIDYLINOSITOL-GLYCAN BIOSYNTHESIS CLASS F PROTEIN"/>
    <property type="match status" value="1"/>
</dbReference>
<dbReference type="Gene3D" id="3.40.50.720">
    <property type="entry name" value="NAD(P)-binding Rossmann-like Domain"/>
    <property type="match status" value="1"/>
</dbReference>
<organism evidence="2 3">
    <name type="scientific">Actinosynnema pretiosum</name>
    <dbReference type="NCBI Taxonomy" id="42197"/>
    <lineage>
        <taxon>Bacteria</taxon>
        <taxon>Bacillati</taxon>
        <taxon>Actinomycetota</taxon>
        <taxon>Actinomycetes</taxon>
        <taxon>Pseudonocardiales</taxon>
        <taxon>Pseudonocardiaceae</taxon>
        <taxon>Actinosynnema</taxon>
    </lineage>
</organism>
<proteinExistence type="predicted"/>